<dbReference type="InterPro" id="IPR027417">
    <property type="entry name" value="P-loop_NTPase"/>
</dbReference>
<dbReference type="PANTHER" id="PTHR11702:SF43">
    <property type="entry name" value="GTP-BINDING PROTEIN 10"/>
    <property type="match status" value="1"/>
</dbReference>
<dbReference type="AlphaFoldDB" id="A0A4Y2L4C2"/>
<dbReference type="GO" id="GO:0042254">
    <property type="term" value="P:ribosome biogenesis"/>
    <property type="evidence" value="ECO:0007669"/>
    <property type="project" value="UniProtKB-UniRule"/>
</dbReference>
<feature type="coiled-coil region" evidence="7">
    <location>
        <begin position="288"/>
        <end position="315"/>
    </location>
</feature>
<proteinExistence type="inferred from homology"/>
<dbReference type="PRINTS" id="PR00326">
    <property type="entry name" value="GTP1OBG"/>
</dbReference>
<name>A0A4Y2L4C2_ARAVE</name>
<dbReference type="InterPro" id="IPR006169">
    <property type="entry name" value="GTP1_OBG_dom"/>
</dbReference>
<comment type="similarity">
    <text evidence="2">Belongs to the TRAFAC class OBG-HflX-like GTPase superfamily. OBG GTPase family.</text>
</comment>
<dbReference type="PROSITE" id="PS51883">
    <property type="entry name" value="OBG"/>
    <property type="match status" value="1"/>
</dbReference>
<keyword evidence="3" id="KW-0690">Ribosome biogenesis</keyword>
<dbReference type="GO" id="GO:0005730">
    <property type="term" value="C:nucleolus"/>
    <property type="evidence" value="ECO:0007669"/>
    <property type="project" value="UniProtKB-SubCell"/>
</dbReference>
<dbReference type="InterPro" id="IPR031167">
    <property type="entry name" value="G_OBG"/>
</dbReference>
<dbReference type="PANTHER" id="PTHR11702">
    <property type="entry name" value="DEVELOPMENTALLY REGULATED GTP-BINDING PROTEIN-RELATED"/>
    <property type="match status" value="1"/>
</dbReference>
<evidence type="ECO:0000256" key="4">
    <source>
        <dbReference type="ARBA" id="ARBA00022741"/>
    </source>
</evidence>
<comment type="caution">
    <text evidence="10">The sequence shown here is derived from an EMBL/GenBank/DDBJ whole genome shotgun (WGS) entry which is preliminary data.</text>
</comment>
<reference evidence="10 11" key="1">
    <citation type="journal article" date="2019" name="Sci. Rep.">
        <title>Orb-weaving spider Araneus ventricosus genome elucidates the spidroin gene catalogue.</title>
        <authorList>
            <person name="Kono N."/>
            <person name="Nakamura H."/>
            <person name="Ohtoshi R."/>
            <person name="Moran D.A.P."/>
            <person name="Shinohara A."/>
            <person name="Yoshida Y."/>
            <person name="Fujiwara M."/>
            <person name="Mori M."/>
            <person name="Tomita M."/>
            <person name="Arakawa K."/>
        </authorList>
    </citation>
    <scope>NUCLEOTIDE SEQUENCE [LARGE SCALE GENOMIC DNA]</scope>
</reference>
<dbReference type="Gene3D" id="2.70.210.12">
    <property type="entry name" value="GTP1/OBG domain"/>
    <property type="match status" value="1"/>
</dbReference>
<keyword evidence="6" id="KW-0539">Nucleus</keyword>
<evidence type="ECO:0000256" key="1">
    <source>
        <dbReference type="ARBA" id="ARBA00004604"/>
    </source>
</evidence>
<gene>
    <name evidence="10" type="primary">GTPBP10</name>
    <name evidence="10" type="ORF">AVEN_274617_1</name>
</gene>
<dbReference type="OrthoDB" id="347018at2759"/>
<dbReference type="Pfam" id="PF01018">
    <property type="entry name" value="GTP1_OBG"/>
    <property type="match status" value="1"/>
</dbReference>
<dbReference type="Gene3D" id="3.40.50.300">
    <property type="entry name" value="P-loop containing nucleotide triphosphate hydrolases"/>
    <property type="match status" value="1"/>
</dbReference>
<dbReference type="EMBL" id="BGPR01005355">
    <property type="protein sequence ID" value="GBN09438.1"/>
    <property type="molecule type" value="Genomic_DNA"/>
</dbReference>
<organism evidence="10 11">
    <name type="scientific">Araneus ventricosus</name>
    <name type="common">Orbweaver spider</name>
    <name type="synonym">Epeira ventricosa</name>
    <dbReference type="NCBI Taxonomy" id="182803"/>
    <lineage>
        <taxon>Eukaryota</taxon>
        <taxon>Metazoa</taxon>
        <taxon>Ecdysozoa</taxon>
        <taxon>Arthropoda</taxon>
        <taxon>Chelicerata</taxon>
        <taxon>Arachnida</taxon>
        <taxon>Araneae</taxon>
        <taxon>Araneomorphae</taxon>
        <taxon>Entelegynae</taxon>
        <taxon>Araneoidea</taxon>
        <taxon>Araneidae</taxon>
        <taxon>Araneus</taxon>
    </lineage>
</organism>
<keyword evidence="5" id="KW-0342">GTP-binding</keyword>
<keyword evidence="11" id="KW-1185">Reference proteome</keyword>
<keyword evidence="4" id="KW-0547">Nucleotide-binding</keyword>
<evidence type="ECO:0000256" key="5">
    <source>
        <dbReference type="ARBA" id="ARBA00023134"/>
    </source>
</evidence>
<dbReference type="InterPro" id="IPR006073">
    <property type="entry name" value="GTP-bd"/>
</dbReference>
<evidence type="ECO:0000313" key="10">
    <source>
        <dbReference type="EMBL" id="GBN09438.1"/>
    </source>
</evidence>
<feature type="domain" description="Obg" evidence="9">
    <location>
        <begin position="27"/>
        <end position="161"/>
    </location>
</feature>
<protein>
    <submittedName>
        <fullName evidence="10">GTP-binding protein 10</fullName>
    </submittedName>
</protein>
<dbReference type="InterPro" id="IPR045086">
    <property type="entry name" value="OBG_GTPase"/>
</dbReference>
<dbReference type="Proteomes" id="UP000499080">
    <property type="component" value="Unassembled WGS sequence"/>
</dbReference>
<dbReference type="SUPFAM" id="SSF52540">
    <property type="entry name" value="P-loop containing nucleoside triphosphate hydrolases"/>
    <property type="match status" value="1"/>
</dbReference>
<evidence type="ECO:0000256" key="2">
    <source>
        <dbReference type="ARBA" id="ARBA00007699"/>
    </source>
</evidence>
<evidence type="ECO:0000313" key="11">
    <source>
        <dbReference type="Proteomes" id="UP000499080"/>
    </source>
</evidence>
<evidence type="ECO:0000259" key="8">
    <source>
        <dbReference type="PROSITE" id="PS51710"/>
    </source>
</evidence>
<dbReference type="InterPro" id="IPR014100">
    <property type="entry name" value="GTP-bd_Obg/CgtA"/>
</dbReference>
<dbReference type="SUPFAM" id="SSF82051">
    <property type="entry name" value="Obg GTP-binding protein N-terminal domain"/>
    <property type="match status" value="1"/>
</dbReference>
<evidence type="ECO:0000256" key="6">
    <source>
        <dbReference type="ARBA" id="ARBA00023242"/>
    </source>
</evidence>
<accession>A0A4Y2L4C2</accession>
<evidence type="ECO:0000259" key="9">
    <source>
        <dbReference type="PROSITE" id="PS51883"/>
    </source>
</evidence>
<keyword evidence="7" id="KW-0175">Coiled coil</keyword>
<evidence type="ECO:0000256" key="7">
    <source>
        <dbReference type="SAM" id="Coils"/>
    </source>
</evidence>
<feature type="domain" description="OBG-type G" evidence="8">
    <location>
        <begin position="162"/>
        <end position="357"/>
    </location>
</feature>
<dbReference type="GO" id="GO:0005525">
    <property type="term" value="F:GTP binding"/>
    <property type="evidence" value="ECO:0007669"/>
    <property type="project" value="UniProtKB-KW"/>
</dbReference>
<dbReference type="Pfam" id="PF01926">
    <property type="entry name" value="MMR_HSR1"/>
    <property type="match status" value="1"/>
</dbReference>
<dbReference type="PIRSF" id="PIRSF002401">
    <property type="entry name" value="GTP_bd_Obg/CgtA"/>
    <property type="match status" value="1"/>
</dbReference>
<evidence type="ECO:0000256" key="3">
    <source>
        <dbReference type="ARBA" id="ARBA00022517"/>
    </source>
</evidence>
<sequence>MSKPVEMVIPRLSCILLNKGVISKAPRKFIDSVRITAHGGRGGNGIPKYGGIGGKGGDLYVEAVDDYSLLRLKREFPAQRFVGGAGGNSKRFQILGSPGEDVTVKCPPGVTAVADNCVIGELNRVGEKLLLARGGCGGGPQNGFIGQKGQHIPLTLDLKLLADVGFVGYPNAGKSTLLKALSNAKPKIASYPFTTITPNIGILSYDDFRKITAADLPGLIEGAHLNYGMGHKFLKHCLRTKILLFVVDIDGFRLNPDTPHRTPFETVMLLNKELELYDEELVLKPALLAVNKIDMDEKEQKFQKLKEELKLCKSNVKHLPDEIRPNSVINFDAVVPISAKEEINIPTLKQKIRTLIDIHQDSKTVRYLEDTSSQQKDEVIYA</sequence>
<comment type="subcellular location">
    <subcellularLocation>
        <location evidence="1">Nucleus</location>
        <location evidence="1">Nucleolus</location>
    </subcellularLocation>
</comment>
<dbReference type="InterPro" id="IPR036726">
    <property type="entry name" value="GTP1_OBG_dom_sf"/>
</dbReference>
<dbReference type="GO" id="GO:0000287">
    <property type="term" value="F:magnesium ion binding"/>
    <property type="evidence" value="ECO:0007669"/>
    <property type="project" value="InterPro"/>
</dbReference>
<dbReference type="GO" id="GO:0005739">
    <property type="term" value="C:mitochondrion"/>
    <property type="evidence" value="ECO:0007669"/>
    <property type="project" value="TreeGrafter"/>
</dbReference>
<dbReference type="PROSITE" id="PS51710">
    <property type="entry name" value="G_OBG"/>
    <property type="match status" value="1"/>
</dbReference>
<dbReference type="CDD" id="cd01898">
    <property type="entry name" value="Obg"/>
    <property type="match status" value="1"/>
</dbReference>
<dbReference type="GO" id="GO:0003924">
    <property type="term" value="F:GTPase activity"/>
    <property type="evidence" value="ECO:0007669"/>
    <property type="project" value="InterPro"/>
</dbReference>